<sequence>MNVPALKPCRETAEILLHPAHCVGGFIIDEAGREVAITEQMIQHACDQLDRQWVAAQPRFKH</sequence>
<dbReference type="EMBL" id="FNVE01000001">
    <property type="protein sequence ID" value="SEF73764.1"/>
    <property type="molecule type" value="Genomic_DNA"/>
</dbReference>
<accession>A0AAQ1G5D6</accession>
<protein>
    <recommendedName>
        <fullName evidence="3">Multifunctional fatty acid oxidation complex subunit alpha</fullName>
    </recommendedName>
</protein>
<reference evidence="1 2" key="1">
    <citation type="submission" date="2016-10" db="EMBL/GenBank/DDBJ databases">
        <authorList>
            <person name="Varghese N."/>
            <person name="Submissions S."/>
        </authorList>
    </citation>
    <scope>NUCLEOTIDE SEQUENCE [LARGE SCALE GENOMIC DNA]</scope>
    <source>
        <strain evidence="1 2">CECT 8317</strain>
    </source>
</reference>
<name>A0AAQ1G5D6_9GAMM</name>
<dbReference type="RefSeq" id="WP_088273883.1">
    <property type="nucleotide sequence ID" value="NZ_FNVE01000001.1"/>
</dbReference>
<organism evidence="1 2">
    <name type="scientific">Halopseudomonas aestusnigri</name>
    <dbReference type="NCBI Taxonomy" id="857252"/>
    <lineage>
        <taxon>Bacteria</taxon>
        <taxon>Pseudomonadati</taxon>
        <taxon>Pseudomonadota</taxon>
        <taxon>Gammaproteobacteria</taxon>
        <taxon>Pseudomonadales</taxon>
        <taxon>Pseudomonadaceae</taxon>
        <taxon>Halopseudomonas</taxon>
    </lineage>
</organism>
<evidence type="ECO:0000313" key="2">
    <source>
        <dbReference type="Proteomes" id="UP000243518"/>
    </source>
</evidence>
<gene>
    <name evidence="1" type="ORF">SAMN05216586_101815</name>
</gene>
<evidence type="ECO:0008006" key="3">
    <source>
        <dbReference type="Google" id="ProtNLM"/>
    </source>
</evidence>
<dbReference type="AlphaFoldDB" id="A0AAQ1G5D6"/>
<proteinExistence type="predicted"/>
<dbReference type="InterPro" id="IPR054635">
    <property type="entry name" value="PA1571-like"/>
</dbReference>
<keyword evidence="2" id="KW-1185">Reference proteome</keyword>
<dbReference type="NCBIfam" id="NF045613">
    <property type="entry name" value="PA1571_fam"/>
    <property type="match status" value="1"/>
</dbReference>
<evidence type="ECO:0000313" key="1">
    <source>
        <dbReference type="EMBL" id="SEF73764.1"/>
    </source>
</evidence>
<dbReference type="Proteomes" id="UP000243518">
    <property type="component" value="Unassembled WGS sequence"/>
</dbReference>
<comment type="caution">
    <text evidence="1">The sequence shown here is derived from an EMBL/GenBank/DDBJ whole genome shotgun (WGS) entry which is preliminary data.</text>
</comment>